<proteinExistence type="predicted"/>
<accession>A0A9P8IIC1</accession>
<gene>
    <name evidence="1" type="ORF">J7337_013922</name>
</gene>
<reference evidence="1" key="1">
    <citation type="journal article" date="2021" name="Mol. Plant Microbe Interact.">
        <title>Telomere to telomere genome assembly of Fusarium musae F31, causal agent of crown rot disease of banana.</title>
        <authorList>
            <person name="Degradi L."/>
            <person name="Tava V."/>
            <person name="Kunova A."/>
            <person name="Cortesi P."/>
            <person name="Saracchi M."/>
            <person name="Pasquali M."/>
        </authorList>
    </citation>
    <scope>NUCLEOTIDE SEQUENCE</scope>
    <source>
        <strain evidence="1">F31</strain>
    </source>
</reference>
<organism evidence="1 2">
    <name type="scientific">Fusarium musae</name>
    <dbReference type="NCBI Taxonomy" id="1042133"/>
    <lineage>
        <taxon>Eukaryota</taxon>
        <taxon>Fungi</taxon>
        <taxon>Dikarya</taxon>
        <taxon>Ascomycota</taxon>
        <taxon>Pezizomycotina</taxon>
        <taxon>Sordariomycetes</taxon>
        <taxon>Hypocreomycetidae</taxon>
        <taxon>Hypocreales</taxon>
        <taxon>Nectriaceae</taxon>
        <taxon>Fusarium</taxon>
    </lineage>
</organism>
<dbReference type="AlphaFoldDB" id="A0A9P8IIC1"/>
<keyword evidence="2" id="KW-1185">Reference proteome</keyword>
<dbReference type="GeneID" id="68321778"/>
<dbReference type="KEGG" id="fmu:J7337_013922"/>
<evidence type="ECO:0000313" key="2">
    <source>
        <dbReference type="Proteomes" id="UP000827133"/>
    </source>
</evidence>
<dbReference type="Proteomes" id="UP000827133">
    <property type="component" value="Unassembled WGS sequence"/>
</dbReference>
<sequence length="133" mass="15147">MDHLQTRDPVEYQREDTGARLVACEHKSIPTGEDGSKKYSAEMPGTSPKWPFIKELKFPTPMQPPNVHSFKAASYTSSKTLCKPIEQMTKLYTITNPIETDVSISSDAAAETNDRCKMEQWMPFPTHNRFLDH</sequence>
<comment type="caution">
    <text evidence="1">The sequence shown here is derived from an EMBL/GenBank/DDBJ whole genome shotgun (WGS) entry which is preliminary data.</text>
</comment>
<name>A0A9P8IIC1_9HYPO</name>
<evidence type="ECO:0000313" key="1">
    <source>
        <dbReference type="EMBL" id="KAG9494783.1"/>
    </source>
</evidence>
<protein>
    <submittedName>
        <fullName evidence="1">Uncharacterized protein</fullName>
    </submittedName>
</protein>
<dbReference type="EMBL" id="JAHBCI010000012">
    <property type="protein sequence ID" value="KAG9494783.1"/>
    <property type="molecule type" value="Genomic_DNA"/>
</dbReference>
<dbReference type="RefSeq" id="XP_044673783.1">
    <property type="nucleotide sequence ID" value="XM_044831397.1"/>
</dbReference>